<dbReference type="PANTHER" id="PTHR11158">
    <property type="entry name" value="MSF1/PX19 RELATED"/>
    <property type="match status" value="1"/>
</dbReference>
<dbReference type="AlphaFoldDB" id="A0A1E4RKU1"/>
<dbReference type="InterPro" id="IPR037365">
    <property type="entry name" value="Slowmo/Ups"/>
</dbReference>
<sequence length="214" mass="24726">MRLFSSNHFFNYSWEQVTAANWQKYPNEISTHVVSVDTLSREIDYEKNVLRSERLIACKQPIPRWLGYLVGGEEYSYVREISEVDLTSKKLIMKSSNLTMNHLLLCKETVIYSPDFQLPKNKTNFHQEAEFTAFASLSKICDKIEEWSVERFGQNALKGKMGFESVLKVLTEKWDESGVFVNGVSNSIMKDINDVSEKTSDILDEVSKLKNVFK</sequence>
<evidence type="ECO:0000259" key="1">
    <source>
        <dbReference type="PROSITE" id="PS50904"/>
    </source>
</evidence>
<evidence type="ECO:0000313" key="3">
    <source>
        <dbReference type="Proteomes" id="UP000095085"/>
    </source>
</evidence>
<proteinExistence type="predicted"/>
<keyword evidence="3" id="KW-1185">Reference proteome</keyword>
<evidence type="ECO:0000313" key="2">
    <source>
        <dbReference type="EMBL" id="ODV67821.1"/>
    </source>
</evidence>
<dbReference type="InterPro" id="IPR006797">
    <property type="entry name" value="PRELI/MSF1_dom"/>
</dbReference>
<reference evidence="3" key="1">
    <citation type="submission" date="2016-05" db="EMBL/GenBank/DDBJ databases">
        <title>Comparative genomics of biotechnologically important yeasts.</title>
        <authorList>
            <consortium name="DOE Joint Genome Institute"/>
            <person name="Riley R."/>
            <person name="Haridas S."/>
            <person name="Wolfe K.H."/>
            <person name="Lopes M.R."/>
            <person name="Hittinger C.T."/>
            <person name="Goker M."/>
            <person name="Salamov A."/>
            <person name="Wisecaver J."/>
            <person name="Long T.M."/>
            <person name="Aerts A.L."/>
            <person name="Barry K."/>
            <person name="Choi C."/>
            <person name="Clum A."/>
            <person name="Coughlan A.Y."/>
            <person name="Deshpande S."/>
            <person name="Douglass A.P."/>
            <person name="Hanson S.J."/>
            <person name="Klenk H.-P."/>
            <person name="Labutti K."/>
            <person name="Lapidus A."/>
            <person name="Lindquist E."/>
            <person name="Lipzen A."/>
            <person name="Meier-Kolthoff J.P."/>
            <person name="Ohm R.A."/>
            <person name="Otillar R.P."/>
            <person name="Pangilinan J."/>
            <person name="Peng Y."/>
            <person name="Rokas A."/>
            <person name="Rosa C.A."/>
            <person name="Scheuner C."/>
            <person name="Sibirny A.A."/>
            <person name="Slot J.C."/>
            <person name="Stielow J.B."/>
            <person name="Sun H."/>
            <person name="Kurtzman C.P."/>
            <person name="Blackwell M."/>
            <person name="Grigoriev I.V."/>
            <person name="Jeffries T.W."/>
        </authorList>
    </citation>
    <scope>NUCLEOTIDE SEQUENCE [LARGE SCALE GENOMIC DNA]</scope>
    <source>
        <strain evidence="3">NRRL Y-1933</strain>
    </source>
</reference>
<protein>
    <submittedName>
        <fullName evidence="2">MSF1-domain-containing protein</fullName>
    </submittedName>
</protein>
<dbReference type="RefSeq" id="XP_020076888.1">
    <property type="nucleotide sequence ID" value="XM_020221101.1"/>
</dbReference>
<name>A0A1E4RKU1_9ASCO</name>
<feature type="domain" description="PRELI/MSF1" evidence="1">
    <location>
        <begin position="1"/>
        <end position="175"/>
    </location>
</feature>
<dbReference type="OrthoDB" id="407630at2759"/>
<dbReference type="Pfam" id="PF04707">
    <property type="entry name" value="PRELI"/>
    <property type="match status" value="1"/>
</dbReference>
<accession>A0A1E4RKU1</accession>
<dbReference type="PROSITE" id="PS50904">
    <property type="entry name" value="PRELI_MSF1"/>
    <property type="match status" value="1"/>
</dbReference>
<gene>
    <name evidence="2" type="ORF">HYPBUDRAFT_152595</name>
</gene>
<dbReference type="STRING" id="984485.A0A1E4RKU1"/>
<dbReference type="EMBL" id="KV454540">
    <property type="protein sequence ID" value="ODV67821.1"/>
    <property type="molecule type" value="Genomic_DNA"/>
</dbReference>
<dbReference type="GO" id="GO:0005758">
    <property type="term" value="C:mitochondrial intermembrane space"/>
    <property type="evidence" value="ECO:0007669"/>
    <property type="project" value="InterPro"/>
</dbReference>
<dbReference type="Proteomes" id="UP000095085">
    <property type="component" value="Unassembled WGS sequence"/>
</dbReference>
<organism evidence="2 3">
    <name type="scientific">Hyphopichia burtonii NRRL Y-1933</name>
    <dbReference type="NCBI Taxonomy" id="984485"/>
    <lineage>
        <taxon>Eukaryota</taxon>
        <taxon>Fungi</taxon>
        <taxon>Dikarya</taxon>
        <taxon>Ascomycota</taxon>
        <taxon>Saccharomycotina</taxon>
        <taxon>Pichiomycetes</taxon>
        <taxon>Debaryomycetaceae</taxon>
        <taxon>Hyphopichia</taxon>
    </lineage>
</organism>
<dbReference type="GeneID" id="30995651"/>